<keyword evidence="10" id="KW-1185">Reference proteome</keyword>
<dbReference type="KEGG" id="cad:Curi_c11230"/>
<dbReference type="Pfam" id="PF10502">
    <property type="entry name" value="Peptidase_S26"/>
    <property type="match status" value="1"/>
</dbReference>
<comment type="similarity">
    <text evidence="3 7">Belongs to the peptidase S26 family.</text>
</comment>
<dbReference type="STRING" id="1128398.Curi_c11230"/>
<dbReference type="CDD" id="cd06530">
    <property type="entry name" value="S26_SPase_I"/>
    <property type="match status" value="1"/>
</dbReference>
<dbReference type="PROSITE" id="PS00760">
    <property type="entry name" value="SPASE_I_2"/>
    <property type="match status" value="1"/>
</dbReference>
<reference evidence="9 10" key="1">
    <citation type="journal article" date="2012" name="PLoS ONE">
        <title>The purine-utilizing bacterium Clostridium acidurici 9a: a genome-guided metabolic reconsideration.</title>
        <authorList>
            <person name="Hartwich K."/>
            <person name="Poehlein A."/>
            <person name="Daniel R."/>
        </authorList>
    </citation>
    <scope>NUCLEOTIDE SEQUENCE [LARGE SCALE GENOMIC DNA]</scope>
    <source>
        <strain evidence="10">ATCC 7906 / DSM 604 / BCRC 14475 / CIP 104303 / KCTC 5404 / NCIMB 10678 / 9a</strain>
    </source>
</reference>
<dbReference type="Gene3D" id="2.10.109.10">
    <property type="entry name" value="Umud Fragment, subunit A"/>
    <property type="match status" value="1"/>
</dbReference>
<dbReference type="PANTHER" id="PTHR43390:SF1">
    <property type="entry name" value="CHLOROPLAST PROCESSING PEPTIDASE"/>
    <property type="match status" value="1"/>
</dbReference>
<evidence type="ECO:0000313" key="10">
    <source>
        <dbReference type="Proteomes" id="UP000006094"/>
    </source>
</evidence>
<dbReference type="EMBL" id="CP003326">
    <property type="protein sequence ID" value="AFS78137.1"/>
    <property type="molecule type" value="Genomic_DNA"/>
</dbReference>
<dbReference type="PRINTS" id="PR00727">
    <property type="entry name" value="LEADERPTASE"/>
</dbReference>
<name>K0AZC2_GOTA9</name>
<dbReference type="GO" id="GO:0005886">
    <property type="term" value="C:plasma membrane"/>
    <property type="evidence" value="ECO:0007669"/>
    <property type="project" value="UniProtKB-SubCell"/>
</dbReference>
<dbReference type="InterPro" id="IPR019533">
    <property type="entry name" value="Peptidase_S26"/>
</dbReference>
<dbReference type="PROSITE" id="PS00761">
    <property type="entry name" value="SPASE_I_3"/>
    <property type="match status" value="1"/>
</dbReference>
<dbReference type="InterPro" id="IPR019758">
    <property type="entry name" value="Pept_S26A_signal_pept_1_CS"/>
</dbReference>
<organism evidence="9 10">
    <name type="scientific">Gottschalkia acidurici (strain ATCC 7906 / DSM 604 / BCRC 14475 / CIP 104303 / KCTC 5404 / NCIMB 10678 / 9a)</name>
    <name type="common">Clostridium acidurici</name>
    <dbReference type="NCBI Taxonomy" id="1128398"/>
    <lineage>
        <taxon>Bacteria</taxon>
        <taxon>Bacillati</taxon>
        <taxon>Bacillota</taxon>
        <taxon>Tissierellia</taxon>
        <taxon>Tissierellales</taxon>
        <taxon>Gottschalkiaceae</taxon>
        <taxon>Gottschalkia</taxon>
    </lineage>
</organism>
<sequence length="207" mass="23645">MILNNKKEKKLIRDIGEWTLCLSLAFVIAVFIRSNAFAITSVDGSSMENTFYDREKVVDYKLSYYSKKPQRGDVVIIDVYNDSKEGILDKMVKNSKEIVDVLSGVKDERYYIKRVIGIPGDEVDIKDGYVYINGEKQEEKYVKGKTYDNDVSLPTVVPENTVFVLGDNREVSLDSRKIGFINYNQIEGKVIYKIWPLNKIGSANTDN</sequence>
<dbReference type="GO" id="GO:0009003">
    <property type="term" value="F:signal peptidase activity"/>
    <property type="evidence" value="ECO:0007669"/>
    <property type="project" value="UniProtKB-EC"/>
</dbReference>
<dbReference type="PATRIC" id="fig|1128398.3.peg.1130"/>
<dbReference type="OrthoDB" id="9802919at2"/>
<evidence type="ECO:0000259" key="8">
    <source>
        <dbReference type="Pfam" id="PF10502"/>
    </source>
</evidence>
<evidence type="ECO:0000256" key="1">
    <source>
        <dbReference type="ARBA" id="ARBA00000677"/>
    </source>
</evidence>
<proteinExistence type="inferred from homology"/>
<dbReference type="HOGENOM" id="CLU_028723_5_1_9"/>
<dbReference type="NCBIfam" id="TIGR02227">
    <property type="entry name" value="sigpep_I_bact"/>
    <property type="match status" value="1"/>
</dbReference>
<evidence type="ECO:0000256" key="5">
    <source>
        <dbReference type="ARBA" id="ARBA00022801"/>
    </source>
</evidence>
<comment type="catalytic activity">
    <reaction evidence="1 7">
        <text>Cleavage of hydrophobic, N-terminal signal or leader sequences from secreted and periplasmic proteins.</text>
        <dbReference type="EC" id="3.4.21.89"/>
    </reaction>
</comment>
<dbReference type="SUPFAM" id="SSF51306">
    <property type="entry name" value="LexA/Signal peptidase"/>
    <property type="match status" value="1"/>
</dbReference>
<dbReference type="InterPro" id="IPR000223">
    <property type="entry name" value="Pept_S26A_signal_pept_1"/>
</dbReference>
<evidence type="ECO:0000256" key="2">
    <source>
        <dbReference type="ARBA" id="ARBA00004401"/>
    </source>
</evidence>
<dbReference type="AlphaFoldDB" id="K0AZC2"/>
<keyword evidence="7" id="KW-0645">Protease</keyword>
<dbReference type="PANTHER" id="PTHR43390">
    <property type="entry name" value="SIGNAL PEPTIDASE I"/>
    <property type="match status" value="1"/>
</dbReference>
<feature type="domain" description="Peptidase S26" evidence="8">
    <location>
        <begin position="17"/>
        <end position="195"/>
    </location>
</feature>
<feature type="active site" evidence="6">
    <location>
        <position position="46"/>
    </location>
</feature>
<evidence type="ECO:0000256" key="6">
    <source>
        <dbReference type="PIRSR" id="PIRSR600223-1"/>
    </source>
</evidence>
<accession>K0AZC2</accession>
<dbReference type="GO" id="GO:0004252">
    <property type="term" value="F:serine-type endopeptidase activity"/>
    <property type="evidence" value="ECO:0007669"/>
    <property type="project" value="InterPro"/>
</dbReference>
<dbReference type="InterPro" id="IPR036286">
    <property type="entry name" value="LexA/Signal_pep-like_sf"/>
</dbReference>
<comment type="subcellular location">
    <subcellularLocation>
        <location evidence="2">Cell membrane</location>
        <topology evidence="2">Single-pass type II membrane protein</topology>
    </subcellularLocation>
    <subcellularLocation>
        <location evidence="7">Membrane</location>
        <topology evidence="7">Single-pass type II membrane protein</topology>
    </subcellularLocation>
</comment>
<keyword evidence="5 7" id="KW-0378">Hydrolase</keyword>
<dbReference type="GO" id="GO:0006465">
    <property type="term" value="P:signal peptide processing"/>
    <property type="evidence" value="ECO:0007669"/>
    <property type="project" value="InterPro"/>
</dbReference>
<dbReference type="eggNOG" id="COG0681">
    <property type="taxonomic scope" value="Bacteria"/>
</dbReference>
<evidence type="ECO:0000256" key="7">
    <source>
        <dbReference type="RuleBase" id="RU362042"/>
    </source>
</evidence>
<feature type="active site" evidence="6">
    <location>
        <position position="113"/>
    </location>
</feature>
<gene>
    <name evidence="9" type="primary">sipA</name>
    <name evidence="9" type="ordered locus">Curi_c11230</name>
</gene>
<evidence type="ECO:0000256" key="3">
    <source>
        <dbReference type="ARBA" id="ARBA00009370"/>
    </source>
</evidence>
<evidence type="ECO:0000256" key="4">
    <source>
        <dbReference type="ARBA" id="ARBA00013208"/>
    </source>
</evidence>
<evidence type="ECO:0000313" key="9">
    <source>
        <dbReference type="EMBL" id="AFS78137.1"/>
    </source>
</evidence>
<protein>
    <recommendedName>
        <fullName evidence="4 7">Signal peptidase I</fullName>
        <ecNumber evidence="4 7">3.4.21.89</ecNumber>
    </recommendedName>
</protein>
<dbReference type="Proteomes" id="UP000006094">
    <property type="component" value="Chromosome"/>
</dbReference>
<dbReference type="InterPro" id="IPR019757">
    <property type="entry name" value="Pept_S26A_signal_pept_1_Lys-AS"/>
</dbReference>
<dbReference type="EC" id="3.4.21.89" evidence="4 7"/>